<dbReference type="GO" id="GO:0007032">
    <property type="term" value="P:endosome organization"/>
    <property type="evidence" value="ECO:0007669"/>
    <property type="project" value="TreeGrafter"/>
</dbReference>
<dbReference type="PANTHER" id="PTHR31409">
    <property type="entry name" value="WASH COMPLEX SUBUNIT 4"/>
    <property type="match status" value="1"/>
</dbReference>
<accession>A0A9Q0JRV8</accession>
<dbReference type="Pfam" id="PF14745">
    <property type="entry name" value="WASH-4_N"/>
    <property type="match status" value="1"/>
</dbReference>
<evidence type="ECO:0000259" key="2">
    <source>
        <dbReference type="Pfam" id="PF14745"/>
    </source>
</evidence>
<feature type="domain" description="WASH complex subunit 4 N-terminal" evidence="2">
    <location>
        <begin position="41"/>
        <end position="615"/>
    </location>
</feature>
<dbReference type="InterPro" id="IPR028191">
    <property type="entry name" value="WASH-4_N"/>
</dbReference>
<gene>
    <name evidence="4" type="ORF">NE237_027401</name>
</gene>
<dbReference type="PANTHER" id="PTHR31409:SF0">
    <property type="entry name" value="WASH COMPLEX SUBUNIT 4"/>
    <property type="match status" value="1"/>
</dbReference>
<keyword evidence="5" id="KW-1185">Reference proteome</keyword>
<comment type="caution">
    <text evidence="4">The sequence shown here is derived from an EMBL/GenBank/DDBJ whole genome shotgun (WGS) entry which is preliminary data.</text>
</comment>
<evidence type="ECO:0008006" key="6">
    <source>
        <dbReference type="Google" id="ProtNLM"/>
    </source>
</evidence>
<dbReference type="GO" id="GO:0005768">
    <property type="term" value="C:endosome"/>
    <property type="evidence" value="ECO:0007669"/>
    <property type="project" value="TreeGrafter"/>
</dbReference>
<feature type="domain" description="WASH complex subunit 7 central" evidence="1">
    <location>
        <begin position="617"/>
        <end position="962"/>
    </location>
</feature>
<dbReference type="Pfam" id="PF14744">
    <property type="entry name" value="WASH-7_mid"/>
    <property type="match status" value="1"/>
</dbReference>
<name>A0A9Q0JRV8_9MAGN</name>
<dbReference type="InterPro" id="IPR028283">
    <property type="entry name" value="WASH-7_C"/>
</dbReference>
<dbReference type="Proteomes" id="UP001141806">
    <property type="component" value="Unassembled WGS sequence"/>
</dbReference>
<feature type="domain" description="WASH complex subunit 7 C-terminal" evidence="3">
    <location>
        <begin position="981"/>
        <end position="1160"/>
    </location>
</feature>
<dbReference type="GO" id="GO:0071203">
    <property type="term" value="C:WASH complex"/>
    <property type="evidence" value="ECO:0007669"/>
    <property type="project" value="InterPro"/>
</dbReference>
<organism evidence="4 5">
    <name type="scientific">Protea cynaroides</name>
    <dbReference type="NCBI Taxonomy" id="273540"/>
    <lineage>
        <taxon>Eukaryota</taxon>
        <taxon>Viridiplantae</taxon>
        <taxon>Streptophyta</taxon>
        <taxon>Embryophyta</taxon>
        <taxon>Tracheophyta</taxon>
        <taxon>Spermatophyta</taxon>
        <taxon>Magnoliopsida</taxon>
        <taxon>Proteales</taxon>
        <taxon>Proteaceae</taxon>
        <taxon>Protea</taxon>
    </lineage>
</organism>
<dbReference type="OrthoDB" id="10261210at2759"/>
<dbReference type="InterPro" id="IPR028282">
    <property type="entry name" value="WASH-7_central"/>
</dbReference>
<sequence>MTSAKLEEQQEKLRRVVDDWRSRSHDLLKTLHKDPSGTSPALDACSLNSDPVRVHSQPLEHSDILTLIGSDNVAVSKFTTVLSYNCIEISRLTQHVRRNICRQLLLFGHGSSSQEILLEGEPQKAFGHSLSLFIELSETASRMSELMCNLLQQLDSIYSLKDKNDIPCKSFKKVTLTSAFSSFADGLAMFLVLDEILVQNGRIKRYLSLFARMLNKVKVEPDDFDIAFVDLDCLDQVIIHLEKLLDVGFFRRLLLEELAWGDTVHKVRQNRKFLDACSSFIHDGLSEILSRLDTWKESLFDRRTILHYVALFLFVTYVLDEMPEKRLGKVIGEMLKVVPVIYSEGGFRLMLLDLLRNQFPPSLSLWPILKDAARDSDAVKKNYLVHLDEMHSRDWQTMKDALAYWIASFQSTLHPVTDPLKVEADLQLHFKQIIQGILVASRMQMMAISMLDLHTLLEVPIRREKLKSLCHMVVLMKVIKKTFHDKELDIIKSLPHIINLNQSDIEQTLLMAKDELLSEIAKENQVSKRRFLSSLSLGGRDLDTRLTDSLSAILISLQMLRGGGSSSRRLILSIALDLLQSIGHLHVNCSRIKKLLSKLAIISDFQSIVEEVTSCNFLYWRKEMMASWFSMVYVDVNKFSWLQYLLDAFCDGLWLLKLGSVGKFTVRSHEEEIENAVKNEIIIPLCRDIETDLRLHVHSTHLKGSVHVNPRKTGVRNLSWYLRMEPLQLPFKSIDIKLHVESYLNSTFYNHTAMSSKDWKIYSEMRQLAELKYGLTLGDHLTEHHLNYGVDVIEIVRNLEQFATSYSYNITNQVLVEKVSSCQGRKTLRVVSMEHVASTIATHGLGTIYTAINSVLKFLTPKIIDLSKLLQDNSTSVCSVKEIQFWKGDGGERLETNSNPFLRGEEHDLFMGKLFFNDQELSFLDQLRCIISEMGNILGLLRILQAGVSRHLFSISRFIYRANNIKSFKENSQMLAFSDETITAGRILDAVIEDKYQAKDHVDFSSFTSIISKELRSSENLHFEDLFLIIPALIIDSIDYRVNSKENMLKRGRDVGNQIIMDDGFLMGTTFILKVAMQEKSFDGLNWITSARKHLEAALCSLEKRMDAEQRKASRGLAGLKLWGPDVSSVHSTETHKVIDKLKKYLKEVELFHYGLNITRTMLS</sequence>
<dbReference type="Pfam" id="PF14746">
    <property type="entry name" value="WASH-7_C"/>
    <property type="match status" value="1"/>
</dbReference>
<evidence type="ECO:0000259" key="1">
    <source>
        <dbReference type="Pfam" id="PF14744"/>
    </source>
</evidence>
<dbReference type="AlphaFoldDB" id="A0A9Q0JRV8"/>
<evidence type="ECO:0000313" key="5">
    <source>
        <dbReference type="Proteomes" id="UP001141806"/>
    </source>
</evidence>
<proteinExistence type="predicted"/>
<protein>
    <recommendedName>
        <fullName evidence="6">WASH complex subunit 4</fullName>
    </recommendedName>
</protein>
<dbReference type="EMBL" id="JAMYWD010000012">
    <property type="protein sequence ID" value="KAJ4950569.1"/>
    <property type="molecule type" value="Genomic_DNA"/>
</dbReference>
<reference evidence="4" key="1">
    <citation type="journal article" date="2023" name="Plant J.">
        <title>The genome of the king protea, Protea cynaroides.</title>
        <authorList>
            <person name="Chang J."/>
            <person name="Duong T.A."/>
            <person name="Schoeman C."/>
            <person name="Ma X."/>
            <person name="Roodt D."/>
            <person name="Barker N."/>
            <person name="Li Z."/>
            <person name="Van de Peer Y."/>
            <person name="Mizrachi E."/>
        </authorList>
    </citation>
    <scope>NUCLEOTIDE SEQUENCE</scope>
    <source>
        <tissue evidence="4">Young leaves</tissue>
    </source>
</reference>
<evidence type="ECO:0000259" key="3">
    <source>
        <dbReference type="Pfam" id="PF14746"/>
    </source>
</evidence>
<evidence type="ECO:0000313" key="4">
    <source>
        <dbReference type="EMBL" id="KAJ4950569.1"/>
    </source>
</evidence>
<dbReference type="InterPro" id="IPR027307">
    <property type="entry name" value="WASH7"/>
</dbReference>
<dbReference type="GO" id="GO:0016197">
    <property type="term" value="P:endosomal transport"/>
    <property type="evidence" value="ECO:0007669"/>
    <property type="project" value="TreeGrafter"/>
</dbReference>